<dbReference type="Proteomes" id="UP000199341">
    <property type="component" value="Unassembled WGS sequence"/>
</dbReference>
<feature type="compositionally biased region" description="Low complexity" evidence="1">
    <location>
        <begin position="138"/>
        <end position="162"/>
    </location>
</feature>
<protein>
    <submittedName>
        <fullName evidence="2">Uncharacterized protein</fullName>
    </submittedName>
</protein>
<dbReference type="RefSeq" id="WP_245771845.1">
    <property type="nucleotide sequence ID" value="NZ_FNIE01000028.1"/>
</dbReference>
<keyword evidence="3" id="KW-1185">Reference proteome</keyword>
<gene>
    <name evidence="2" type="ORF">SAMN05216259_12825</name>
</gene>
<dbReference type="AlphaFoldDB" id="A0A1H0SH75"/>
<name>A0A1H0SH75_9ACTN</name>
<evidence type="ECO:0000313" key="2">
    <source>
        <dbReference type="EMBL" id="SDP41093.1"/>
    </source>
</evidence>
<dbReference type="STRING" id="310781.SAMN05216259_12825"/>
<evidence type="ECO:0000313" key="3">
    <source>
        <dbReference type="Proteomes" id="UP000199341"/>
    </source>
</evidence>
<dbReference type="EMBL" id="FNIE01000028">
    <property type="protein sequence ID" value="SDP41093.1"/>
    <property type="molecule type" value="Genomic_DNA"/>
</dbReference>
<proteinExistence type="predicted"/>
<sequence length="162" mass="17210">MSDPAVFDQATAMIEKAWGRPIEDLEALALQRPVQDPMLRAAMHIRSALVVSSNAVVVHQDRLHAMTGPGQVPAFYDLERITRAAADLRVAQAESQARLQAISSIIDAREAARPADRTPAIRLAQAAVARSVQAPRTPGSSPGQPSASAPVGPVVAADKPRR</sequence>
<accession>A0A1H0SH75</accession>
<organism evidence="2 3">
    <name type="scientific">Actinacidiphila guanduensis</name>
    <dbReference type="NCBI Taxonomy" id="310781"/>
    <lineage>
        <taxon>Bacteria</taxon>
        <taxon>Bacillati</taxon>
        <taxon>Actinomycetota</taxon>
        <taxon>Actinomycetes</taxon>
        <taxon>Kitasatosporales</taxon>
        <taxon>Streptomycetaceae</taxon>
        <taxon>Actinacidiphila</taxon>
    </lineage>
</organism>
<feature type="region of interest" description="Disordered" evidence="1">
    <location>
        <begin position="126"/>
        <end position="162"/>
    </location>
</feature>
<evidence type="ECO:0000256" key="1">
    <source>
        <dbReference type="SAM" id="MobiDB-lite"/>
    </source>
</evidence>
<reference evidence="2 3" key="1">
    <citation type="submission" date="2016-10" db="EMBL/GenBank/DDBJ databases">
        <authorList>
            <person name="de Groot N.N."/>
        </authorList>
    </citation>
    <scope>NUCLEOTIDE SEQUENCE [LARGE SCALE GENOMIC DNA]</scope>
    <source>
        <strain evidence="2 3">CGMCC 4.2022</strain>
    </source>
</reference>